<organism evidence="3 4">
    <name type="scientific">Segatella copri</name>
    <dbReference type="NCBI Taxonomy" id="165179"/>
    <lineage>
        <taxon>Bacteria</taxon>
        <taxon>Pseudomonadati</taxon>
        <taxon>Bacteroidota</taxon>
        <taxon>Bacteroidia</taxon>
        <taxon>Bacteroidales</taxon>
        <taxon>Prevotellaceae</taxon>
        <taxon>Segatella</taxon>
    </lineage>
</organism>
<comment type="caution">
    <text evidence="3">The sequence shown here is derived from an EMBL/GenBank/DDBJ whole genome shotgun (WGS) entry which is preliminary data.</text>
</comment>
<dbReference type="SMART" id="SM00530">
    <property type="entry name" value="HTH_XRE"/>
    <property type="match status" value="1"/>
</dbReference>
<dbReference type="Gene3D" id="1.10.260.40">
    <property type="entry name" value="lambda repressor-like DNA-binding domains"/>
    <property type="match status" value="1"/>
</dbReference>
<dbReference type="Proteomes" id="UP000283872">
    <property type="component" value="Unassembled WGS sequence"/>
</dbReference>
<evidence type="ECO:0000313" key="4">
    <source>
        <dbReference type="Proteomes" id="UP000283872"/>
    </source>
</evidence>
<dbReference type="GO" id="GO:0003677">
    <property type="term" value="F:DNA binding"/>
    <property type="evidence" value="ECO:0007669"/>
    <property type="project" value="InterPro"/>
</dbReference>
<feature type="domain" description="HTH cro/C1-type" evidence="2">
    <location>
        <begin position="31"/>
        <end position="83"/>
    </location>
</feature>
<dbReference type="SUPFAM" id="SSF47413">
    <property type="entry name" value="lambda repressor-like DNA-binding domains"/>
    <property type="match status" value="1"/>
</dbReference>
<gene>
    <name evidence="3" type="ORF">DWY11_04300</name>
</gene>
<feature type="transmembrane region" description="Helical" evidence="1">
    <location>
        <begin position="17"/>
        <end position="35"/>
    </location>
</feature>
<evidence type="ECO:0000313" key="3">
    <source>
        <dbReference type="EMBL" id="RGS18010.1"/>
    </source>
</evidence>
<proteinExistence type="predicted"/>
<evidence type="ECO:0000259" key="2">
    <source>
        <dbReference type="PROSITE" id="PS50943"/>
    </source>
</evidence>
<dbReference type="InterPro" id="IPR010982">
    <property type="entry name" value="Lambda_DNA-bd_dom_sf"/>
</dbReference>
<dbReference type="CDD" id="cd00093">
    <property type="entry name" value="HTH_XRE"/>
    <property type="match status" value="1"/>
</dbReference>
<keyword evidence="1" id="KW-0472">Membrane</keyword>
<reference evidence="3 4" key="1">
    <citation type="submission" date="2018-08" db="EMBL/GenBank/DDBJ databases">
        <title>A genome reference for cultivated species of the human gut microbiota.</title>
        <authorList>
            <person name="Zou Y."/>
            <person name="Xue W."/>
            <person name="Luo G."/>
        </authorList>
    </citation>
    <scope>NUCLEOTIDE SEQUENCE [LARGE SCALE GENOMIC DNA]</scope>
    <source>
        <strain evidence="3 4">AF24-12</strain>
    </source>
</reference>
<protein>
    <submittedName>
        <fullName evidence="3">XRE family transcriptional regulator</fullName>
    </submittedName>
</protein>
<dbReference type="InterPro" id="IPR001387">
    <property type="entry name" value="Cro/C1-type_HTH"/>
</dbReference>
<sequence>MLLFFKNLVVSKYLCNFAANIITLHWIFMDIAKIIKRKGFTQKQVSDALGINRVNLNNMINGNPTYKTMRQVADVIGANVSEFFEDEVKRPNEDFASYVRYKGIHYTADTLEEFFRQVDELKIIAK</sequence>
<dbReference type="EMBL" id="QRVA01000006">
    <property type="protein sequence ID" value="RGS18010.1"/>
    <property type="molecule type" value="Genomic_DNA"/>
</dbReference>
<keyword evidence="1" id="KW-1133">Transmembrane helix</keyword>
<evidence type="ECO:0000256" key="1">
    <source>
        <dbReference type="SAM" id="Phobius"/>
    </source>
</evidence>
<dbReference type="AlphaFoldDB" id="A0A412HHM5"/>
<dbReference type="PROSITE" id="PS50943">
    <property type="entry name" value="HTH_CROC1"/>
    <property type="match status" value="1"/>
</dbReference>
<keyword evidence="1" id="KW-0812">Transmembrane</keyword>
<accession>A0A412HHM5</accession>
<dbReference type="Pfam" id="PF01381">
    <property type="entry name" value="HTH_3"/>
    <property type="match status" value="1"/>
</dbReference>
<name>A0A412HHM5_9BACT</name>